<sequence length="371" mass="40683">MFAHLLALTIKEFLALFKDKRSRMVIIVPPLIQLLVFGYAASFDLNAVHYAVYDRDHGHASRELLARFQGSPTFVLAGQISRQDEIAALIDDRDVLLVLQVGPDFTADLTAGRTGQLQVLIDGRNSNSAQIALNDVNQIVSRFNADWIAAHGLQGAPVNLVSRAWYNPNLESRWFFVTGLVGLLTMVVTMMVTSLSVAREREQGTFDQLLVTPLHPAEILIGKAMPGLLIGVFEASLVALLAVYWFGVPFQGELWVLYLGILFFVLAAVGVGLMISSLALTLQQALLGAFLFLVPAVVLSGFATPIDNMTPAVQLLTLVDPLRYYLIILRGVFLEGAGFDRLYHQLWPLALIAAATLGTAGWLFRNRLGSH</sequence>
<evidence type="ECO:0000256" key="7">
    <source>
        <dbReference type="ARBA" id="ARBA00023136"/>
    </source>
</evidence>
<evidence type="ECO:0000313" key="11">
    <source>
        <dbReference type="Proteomes" id="UP000295717"/>
    </source>
</evidence>
<dbReference type="InterPro" id="IPR051449">
    <property type="entry name" value="ABC-2_transporter_component"/>
</dbReference>
<feature type="transmembrane region" description="Helical" evidence="8">
    <location>
        <begin position="174"/>
        <end position="198"/>
    </location>
</feature>
<dbReference type="EMBL" id="SMAO01000007">
    <property type="protein sequence ID" value="TCT19705.1"/>
    <property type="molecule type" value="Genomic_DNA"/>
</dbReference>
<evidence type="ECO:0000259" key="9">
    <source>
        <dbReference type="PROSITE" id="PS51012"/>
    </source>
</evidence>
<dbReference type="InterPro" id="IPR013525">
    <property type="entry name" value="ABC2_TM"/>
</dbReference>
<dbReference type="GO" id="GO:0140359">
    <property type="term" value="F:ABC-type transporter activity"/>
    <property type="evidence" value="ECO:0007669"/>
    <property type="project" value="InterPro"/>
</dbReference>
<dbReference type="PROSITE" id="PS51012">
    <property type="entry name" value="ABC_TM2"/>
    <property type="match status" value="1"/>
</dbReference>
<organism evidence="10 11">
    <name type="scientific">Thiobaca trueperi</name>
    <dbReference type="NCBI Taxonomy" id="127458"/>
    <lineage>
        <taxon>Bacteria</taxon>
        <taxon>Pseudomonadati</taxon>
        <taxon>Pseudomonadota</taxon>
        <taxon>Gammaproteobacteria</taxon>
        <taxon>Chromatiales</taxon>
        <taxon>Chromatiaceae</taxon>
        <taxon>Thiobaca</taxon>
    </lineage>
</organism>
<evidence type="ECO:0000256" key="2">
    <source>
        <dbReference type="ARBA" id="ARBA00007783"/>
    </source>
</evidence>
<feature type="transmembrane region" description="Helical" evidence="8">
    <location>
        <begin position="346"/>
        <end position="364"/>
    </location>
</feature>
<evidence type="ECO:0000256" key="1">
    <source>
        <dbReference type="ARBA" id="ARBA00004651"/>
    </source>
</evidence>
<keyword evidence="6 8" id="KW-1133">Transmembrane helix</keyword>
<feature type="transmembrane region" description="Helical" evidence="8">
    <location>
        <begin position="24"/>
        <end position="43"/>
    </location>
</feature>
<dbReference type="Gene3D" id="3.40.1710.10">
    <property type="entry name" value="abc type-2 transporter like domain"/>
    <property type="match status" value="1"/>
</dbReference>
<dbReference type="InterPro" id="IPR047817">
    <property type="entry name" value="ABC2_TM_bact-type"/>
</dbReference>
<keyword evidence="5 8" id="KW-0812">Transmembrane</keyword>
<keyword evidence="3" id="KW-0813">Transport</keyword>
<name>A0A4R3MUC0_9GAMM</name>
<comment type="subcellular location">
    <subcellularLocation>
        <location evidence="1">Cell membrane</location>
        <topology evidence="1">Multi-pass membrane protein</topology>
    </subcellularLocation>
</comment>
<dbReference type="Pfam" id="PF12698">
    <property type="entry name" value="ABC2_membrane_3"/>
    <property type="match status" value="1"/>
</dbReference>
<feature type="transmembrane region" description="Helical" evidence="8">
    <location>
        <begin position="228"/>
        <end position="248"/>
    </location>
</feature>
<comment type="caution">
    <text evidence="10">The sequence shown here is derived from an EMBL/GenBank/DDBJ whole genome shotgun (WGS) entry which is preliminary data.</text>
</comment>
<evidence type="ECO:0000256" key="4">
    <source>
        <dbReference type="ARBA" id="ARBA00022475"/>
    </source>
</evidence>
<keyword evidence="4" id="KW-1003">Cell membrane</keyword>
<dbReference type="PANTHER" id="PTHR30294">
    <property type="entry name" value="MEMBRANE COMPONENT OF ABC TRANSPORTER YHHJ-RELATED"/>
    <property type="match status" value="1"/>
</dbReference>
<evidence type="ECO:0000256" key="5">
    <source>
        <dbReference type="ARBA" id="ARBA00022692"/>
    </source>
</evidence>
<dbReference type="AlphaFoldDB" id="A0A4R3MUC0"/>
<keyword evidence="7 8" id="KW-0472">Membrane</keyword>
<protein>
    <submittedName>
        <fullName evidence="10">ABC-2 type transport system permease protein</fullName>
    </submittedName>
</protein>
<dbReference type="Proteomes" id="UP000295717">
    <property type="component" value="Unassembled WGS sequence"/>
</dbReference>
<accession>A0A4R3MUC0</accession>
<dbReference type="GO" id="GO:0005886">
    <property type="term" value="C:plasma membrane"/>
    <property type="evidence" value="ECO:0007669"/>
    <property type="project" value="UniProtKB-SubCell"/>
</dbReference>
<feature type="domain" description="ABC transmembrane type-2" evidence="9">
    <location>
        <begin position="129"/>
        <end position="367"/>
    </location>
</feature>
<feature type="transmembrane region" description="Helical" evidence="8">
    <location>
        <begin position="254"/>
        <end position="273"/>
    </location>
</feature>
<evidence type="ECO:0000256" key="6">
    <source>
        <dbReference type="ARBA" id="ARBA00022989"/>
    </source>
</evidence>
<evidence type="ECO:0000256" key="8">
    <source>
        <dbReference type="SAM" id="Phobius"/>
    </source>
</evidence>
<keyword evidence="11" id="KW-1185">Reference proteome</keyword>
<feature type="transmembrane region" description="Helical" evidence="8">
    <location>
        <begin position="285"/>
        <end position="302"/>
    </location>
</feature>
<dbReference type="OrthoDB" id="9808686at2"/>
<evidence type="ECO:0000313" key="10">
    <source>
        <dbReference type="EMBL" id="TCT19705.1"/>
    </source>
</evidence>
<proteinExistence type="inferred from homology"/>
<evidence type="ECO:0000256" key="3">
    <source>
        <dbReference type="ARBA" id="ARBA00022448"/>
    </source>
</evidence>
<reference evidence="10 11" key="1">
    <citation type="submission" date="2019-03" db="EMBL/GenBank/DDBJ databases">
        <title>Genomic Encyclopedia of Type Strains, Phase IV (KMG-IV): sequencing the most valuable type-strain genomes for metagenomic binning, comparative biology and taxonomic classification.</title>
        <authorList>
            <person name="Goeker M."/>
        </authorList>
    </citation>
    <scope>NUCLEOTIDE SEQUENCE [LARGE SCALE GENOMIC DNA]</scope>
    <source>
        <strain evidence="10 11">DSM 13587</strain>
    </source>
</reference>
<dbReference type="RefSeq" id="WP_132977763.1">
    <property type="nucleotide sequence ID" value="NZ_SMAO01000007.1"/>
</dbReference>
<comment type="similarity">
    <text evidence="2">Belongs to the ABC-2 integral membrane protein family.</text>
</comment>
<gene>
    <name evidence="10" type="ORF">EDC35_10733</name>
</gene>
<dbReference type="PANTHER" id="PTHR30294:SF44">
    <property type="entry name" value="MULTIDRUG ABC TRANSPORTER PERMEASE YBHR-RELATED"/>
    <property type="match status" value="1"/>
</dbReference>